<evidence type="ECO:0000259" key="1">
    <source>
        <dbReference type="Pfam" id="PF05050"/>
    </source>
</evidence>
<dbReference type="GO" id="GO:0032259">
    <property type="term" value="P:methylation"/>
    <property type="evidence" value="ECO:0007669"/>
    <property type="project" value="UniProtKB-KW"/>
</dbReference>
<dbReference type="GO" id="GO:0008168">
    <property type="term" value="F:methyltransferase activity"/>
    <property type="evidence" value="ECO:0007669"/>
    <property type="project" value="UniProtKB-KW"/>
</dbReference>
<evidence type="ECO:0000313" key="3">
    <source>
        <dbReference type="Proteomes" id="UP000552757"/>
    </source>
</evidence>
<comment type="caution">
    <text evidence="2">The sequence shown here is derived from an EMBL/GenBank/DDBJ whole genome shotgun (WGS) entry which is preliminary data.</text>
</comment>
<dbReference type="EMBL" id="JACIEB010000004">
    <property type="protein sequence ID" value="MBB3982465.1"/>
    <property type="molecule type" value="Genomic_DNA"/>
</dbReference>
<proteinExistence type="predicted"/>
<reference evidence="2 3" key="1">
    <citation type="submission" date="2020-08" db="EMBL/GenBank/DDBJ databases">
        <title>Genomic Encyclopedia of Type Strains, Phase IV (KMG-IV): sequencing the most valuable type-strain genomes for metagenomic binning, comparative biology and taxonomic classification.</title>
        <authorList>
            <person name="Goeker M."/>
        </authorList>
    </citation>
    <scope>NUCLEOTIDE SEQUENCE [LARGE SCALE GENOMIC DNA]</scope>
    <source>
        <strain evidence="2 3">DSM 29348</strain>
    </source>
</reference>
<dbReference type="PANTHER" id="PTHR34203:SF13">
    <property type="entry name" value="EXPRESSED PROTEIN"/>
    <property type="match status" value="1"/>
</dbReference>
<dbReference type="RefSeq" id="WP_183955525.1">
    <property type="nucleotide sequence ID" value="NZ_JACIEB010000004.1"/>
</dbReference>
<dbReference type="SUPFAM" id="SSF53335">
    <property type="entry name" value="S-adenosyl-L-methionine-dependent methyltransferases"/>
    <property type="match status" value="1"/>
</dbReference>
<dbReference type="AlphaFoldDB" id="A0A7W6DFR8"/>
<dbReference type="InterPro" id="IPR052514">
    <property type="entry name" value="SAM-dependent_MTase"/>
</dbReference>
<protein>
    <submittedName>
        <fullName evidence="2">FkbM family methyltransferase</fullName>
    </submittedName>
</protein>
<gene>
    <name evidence="2" type="ORF">GGR44_002128</name>
</gene>
<dbReference type="InterPro" id="IPR029063">
    <property type="entry name" value="SAM-dependent_MTases_sf"/>
</dbReference>
<feature type="domain" description="Methyltransferase FkbM" evidence="1">
    <location>
        <begin position="101"/>
        <end position="217"/>
    </location>
</feature>
<dbReference type="Proteomes" id="UP000552757">
    <property type="component" value="Unassembled WGS sequence"/>
</dbReference>
<dbReference type="NCBIfam" id="TIGR01444">
    <property type="entry name" value="fkbM_fam"/>
    <property type="match status" value="1"/>
</dbReference>
<dbReference type="Gene3D" id="3.40.50.150">
    <property type="entry name" value="Vaccinia Virus protein VP39"/>
    <property type="match status" value="1"/>
</dbReference>
<sequence length="294" mass="32923">MIEAIKRSLYRLRPTLLGRRQLLRQLRRGDRFVTQHRVRSLCRTVTASDRLAVTRVLGRYKMYVDPSDYAISVHLMFDGFWELWLTEEIARIVTPGMVVADVGANLGYFSLLMADLVGPSGKVLAFEPNPQVAALLRRSLHANGFEPVVALEPEPLTGVSGESVTLYCNPEQAGGAFITTETHRHYGLAVPLTTRRFDDHPDAMRVAFAKIDAEGSEPVIWDGMEKMLAGDALRAVALEWCTCRYADPAGFLDRMLAPGFSLSRIDPNDGVVPLTRQQMLDAPVDEEWLLLLRR</sequence>
<dbReference type="PANTHER" id="PTHR34203">
    <property type="entry name" value="METHYLTRANSFERASE, FKBM FAMILY PROTEIN"/>
    <property type="match status" value="1"/>
</dbReference>
<dbReference type="InterPro" id="IPR006342">
    <property type="entry name" value="FkbM_mtfrase"/>
</dbReference>
<name>A0A7W6DFR8_9SPHN</name>
<keyword evidence="3" id="KW-1185">Reference proteome</keyword>
<dbReference type="Pfam" id="PF05050">
    <property type="entry name" value="Methyltransf_21"/>
    <property type="match status" value="1"/>
</dbReference>
<keyword evidence="2" id="KW-0489">Methyltransferase</keyword>
<accession>A0A7W6DFR8</accession>
<organism evidence="2 3">
    <name type="scientific">Sphingobium fontiphilum</name>
    <dbReference type="NCBI Taxonomy" id="944425"/>
    <lineage>
        <taxon>Bacteria</taxon>
        <taxon>Pseudomonadati</taxon>
        <taxon>Pseudomonadota</taxon>
        <taxon>Alphaproteobacteria</taxon>
        <taxon>Sphingomonadales</taxon>
        <taxon>Sphingomonadaceae</taxon>
        <taxon>Sphingobium</taxon>
    </lineage>
</organism>
<evidence type="ECO:0000313" key="2">
    <source>
        <dbReference type="EMBL" id="MBB3982465.1"/>
    </source>
</evidence>
<keyword evidence="2" id="KW-0808">Transferase</keyword>